<dbReference type="EMBL" id="QCYK01000001">
    <property type="protein sequence ID" value="PUZ29642.1"/>
    <property type="molecule type" value="Genomic_DNA"/>
</dbReference>
<dbReference type="Pfam" id="PF04299">
    <property type="entry name" value="FMN_bind_2"/>
    <property type="match status" value="1"/>
</dbReference>
<reference evidence="1 2" key="1">
    <citation type="submission" date="2018-04" db="EMBL/GenBank/DDBJ databases">
        <title>Chitinophaga fuyangensis sp. nov., isolated from soil in a chemical factory.</title>
        <authorList>
            <person name="Chen K."/>
        </authorList>
    </citation>
    <scope>NUCLEOTIDE SEQUENCE [LARGE SCALE GENOMIC DNA]</scope>
    <source>
        <strain evidence="1 2">LY-1</strain>
    </source>
</reference>
<evidence type="ECO:0000313" key="1">
    <source>
        <dbReference type="EMBL" id="PUZ29642.1"/>
    </source>
</evidence>
<keyword evidence="2" id="KW-1185">Reference proteome</keyword>
<dbReference type="OrthoDB" id="9794948at2"/>
<evidence type="ECO:0000313" key="2">
    <source>
        <dbReference type="Proteomes" id="UP000244450"/>
    </source>
</evidence>
<organism evidence="1 2">
    <name type="scientific">Chitinophaga parva</name>
    <dbReference type="NCBI Taxonomy" id="2169414"/>
    <lineage>
        <taxon>Bacteria</taxon>
        <taxon>Pseudomonadati</taxon>
        <taxon>Bacteroidota</taxon>
        <taxon>Chitinophagia</taxon>
        <taxon>Chitinophagales</taxon>
        <taxon>Chitinophagaceae</taxon>
        <taxon>Chitinophaga</taxon>
    </lineage>
</organism>
<dbReference type="RefSeq" id="WP_108686279.1">
    <property type="nucleotide sequence ID" value="NZ_QCYK01000001.1"/>
</dbReference>
<sequence length="76" mass="8979">MHLPKINEEKNWDVIAGFIHQYSFATLVHVLEGKPKAAHLPLELERSEDQQERTIAAEMRSRRYCPFHWTAAKNRH</sequence>
<comment type="caution">
    <text evidence="1">The sequence shown here is derived from an EMBL/GenBank/DDBJ whole genome shotgun (WGS) entry which is preliminary data.</text>
</comment>
<dbReference type="AlphaFoldDB" id="A0A2T7BPQ2"/>
<name>A0A2T7BPQ2_9BACT</name>
<accession>A0A2T7BPQ2</accession>
<dbReference type="Proteomes" id="UP000244450">
    <property type="component" value="Unassembled WGS sequence"/>
</dbReference>
<dbReference type="InterPro" id="IPR012349">
    <property type="entry name" value="Split_barrel_FMN-bd"/>
</dbReference>
<gene>
    <name evidence="1" type="ORF">DCC81_09425</name>
</gene>
<dbReference type="InterPro" id="IPR007396">
    <property type="entry name" value="TR_PAI2-type"/>
</dbReference>
<proteinExistence type="predicted"/>
<dbReference type="Gene3D" id="2.30.110.10">
    <property type="entry name" value="Electron Transport, Fmn-binding Protein, Chain A"/>
    <property type="match status" value="1"/>
</dbReference>
<protein>
    <submittedName>
        <fullName evidence="1">Uncharacterized protein</fullName>
    </submittedName>
</protein>